<evidence type="ECO:0000256" key="1">
    <source>
        <dbReference type="ARBA" id="ARBA00023002"/>
    </source>
</evidence>
<dbReference type="PANTHER" id="PTHR43658">
    <property type="entry name" value="SHORT-CHAIN DEHYDROGENASE/REDUCTASE"/>
    <property type="match status" value="1"/>
</dbReference>
<dbReference type="Pfam" id="PF00106">
    <property type="entry name" value="adh_short"/>
    <property type="match status" value="1"/>
</dbReference>
<dbReference type="PANTHER" id="PTHR43658:SF8">
    <property type="entry name" value="17-BETA-HYDROXYSTEROID DEHYDROGENASE 14-RELATED"/>
    <property type="match status" value="1"/>
</dbReference>
<dbReference type="InterPro" id="IPR020904">
    <property type="entry name" value="Sc_DH/Rdtase_CS"/>
</dbReference>
<dbReference type="InterPro" id="IPR002347">
    <property type="entry name" value="SDR_fam"/>
</dbReference>
<reference evidence="3" key="1">
    <citation type="submission" date="2020-08" db="EMBL/GenBank/DDBJ databases">
        <title>Genome sequencing and assembly of the red palm weevil Rhynchophorus ferrugineus.</title>
        <authorList>
            <person name="Dias G.B."/>
            <person name="Bergman C.M."/>
            <person name="Manee M."/>
        </authorList>
    </citation>
    <scope>NUCLEOTIDE SEQUENCE</scope>
    <source>
        <strain evidence="3">AA-2017</strain>
        <tissue evidence="3">Whole larva</tissue>
    </source>
</reference>
<dbReference type="PROSITE" id="PS00061">
    <property type="entry name" value="ADH_SHORT"/>
    <property type="match status" value="1"/>
</dbReference>
<dbReference type="GO" id="GO:0016491">
    <property type="term" value="F:oxidoreductase activity"/>
    <property type="evidence" value="ECO:0007669"/>
    <property type="project" value="UniProtKB-KW"/>
</dbReference>
<dbReference type="AlphaFoldDB" id="A0A834I1Z6"/>
<comment type="similarity">
    <text evidence="2">Belongs to the short-chain dehydrogenases/reductases (SDR) family.</text>
</comment>
<accession>A0A834I1Z6</accession>
<keyword evidence="4" id="KW-1185">Reference proteome</keyword>
<dbReference type="PRINTS" id="PR00081">
    <property type="entry name" value="GDHRDH"/>
</dbReference>
<dbReference type="OrthoDB" id="1274115at2759"/>
<evidence type="ECO:0000313" key="4">
    <source>
        <dbReference type="Proteomes" id="UP000625711"/>
    </source>
</evidence>
<organism evidence="3 4">
    <name type="scientific">Rhynchophorus ferrugineus</name>
    <name type="common">Red palm weevil</name>
    <name type="synonym">Curculio ferrugineus</name>
    <dbReference type="NCBI Taxonomy" id="354439"/>
    <lineage>
        <taxon>Eukaryota</taxon>
        <taxon>Metazoa</taxon>
        <taxon>Ecdysozoa</taxon>
        <taxon>Arthropoda</taxon>
        <taxon>Hexapoda</taxon>
        <taxon>Insecta</taxon>
        <taxon>Pterygota</taxon>
        <taxon>Neoptera</taxon>
        <taxon>Endopterygota</taxon>
        <taxon>Coleoptera</taxon>
        <taxon>Polyphaga</taxon>
        <taxon>Cucujiformia</taxon>
        <taxon>Curculionidae</taxon>
        <taxon>Dryophthorinae</taxon>
        <taxon>Rhynchophorus</taxon>
    </lineage>
</organism>
<protein>
    <submittedName>
        <fullName evidence="3">Uncharacterized protein</fullName>
    </submittedName>
</protein>
<sequence length="246" mass="26680">MLLKGSVFVVTGGASDEFGKATVKKLLEEGASVVICDLPTRDLQIYGDDKSIFLPINIASETDVKTLLAVIQDKFGKLHGIINCIDAYETCQIFDAKENQPHDLKLFTDIIDENVIGIFNLLRLALPLLAQNTPKIKSGRGIIINMTNTAAVECSLRTCAYAASKAAVIGMTEALAQELDGLRIRCVCISTAPPNKVNVKPVNGHIRNSLNHGRSMDDPKRFAELVKMVIESTTLNGTTIQLDGLL</sequence>
<evidence type="ECO:0000313" key="3">
    <source>
        <dbReference type="EMBL" id="KAF7273092.1"/>
    </source>
</evidence>
<evidence type="ECO:0000256" key="2">
    <source>
        <dbReference type="RuleBase" id="RU000363"/>
    </source>
</evidence>
<keyword evidence="1" id="KW-0560">Oxidoreductase</keyword>
<proteinExistence type="inferred from homology"/>
<name>A0A834I1Z6_RHYFE</name>
<comment type="caution">
    <text evidence="3">The sequence shown here is derived from an EMBL/GenBank/DDBJ whole genome shotgun (WGS) entry which is preliminary data.</text>
</comment>
<dbReference type="SUPFAM" id="SSF51735">
    <property type="entry name" value="NAD(P)-binding Rossmann-fold domains"/>
    <property type="match status" value="1"/>
</dbReference>
<dbReference type="Gene3D" id="3.40.50.720">
    <property type="entry name" value="NAD(P)-binding Rossmann-like Domain"/>
    <property type="match status" value="1"/>
</dbReference>
<dbReference type="Proteomes" id="UP000625711">
    <property type="component" value="Unassembled WGS sequence"/>
</dbReference>
<dbReference type="EMBL" id="JAACXV010013569">
    <property type="protein sequence ID" value="KAF7273092.1"/>
    <property type="molecule type" value="Genomic_DNA"/>
</dbReference>
<dbReference type="InterPro" id="IPR036291">
    <property type="entry name" value="NAD(P)-bd_dom_sf"/>
</dbReference>
<gene>
    <name evidence="3" type="ORF">GWI33_014173</name>
</gene>
<dbReference type="PRINTS" id="PR00080">
    <property type="entry name" value="SDRFAMILY"/>
</dbReference>